<reference evidence="6" key="1">
    <citation type="submission" date="2012-12" db="EMBL/GenBank/DDBJ databases">
        <authorList>
            <person name="Hellsten U."/>
            <person name="Grimwood J."/>
            <person name="Chapman J.A."/>
            <person name="Shapiro H."/>
            <person name="Aerts A."/>
            <person name="Otillar R.P."/>
            <person name="Terry A.Y."/>
            <person name="Boore J.L."/>
            <person name="Simakov O."/>
            <person name="Marletaz F."/>
            <person name="Cho S.-J."/>
            <person name="Edsinger-Gonzales E."/>
            <person name="Havlak P."/>
            <person name="Kuo D.-H."/>
            <person name="Larsson T."/>
            <person name="Lv J."/>
            <person name="Arendt D."/>
            <person name="Savage R."/>
            <person name="Osoegawa K."/>
            <person name="de Jong P."/>
            <person name="Lindberg D.R."/>
            <person name="Seaver E.C."/>
            <person name="Weisblat D.A."/>
            <person name="Putnam N.H."/>
            <person name="Grigoriev I.V."/>
            <person name="Rokhsar D.S."/>
        </authorList>
    </citation>
    <scope>NUCLEOTIDE SEQUENCE</scope>
    <source>
        <strain evidence="6">I ESC-2004</strain>
    </source>
</reference>
<reference evidence="4 6" key="2">
    <citation type="journal article" date="2013" name="Nature">
        <title>Insights into bilaterian evolution from three spiralian genomes.</title>
        <authorList>
            <person name="Simakov O."/>
            <person name="Marletaz F."/>
            <person name="Cho S.J."/>
            <person name="Edsinger-Gonzales E."/>
            <person name="Havlak P."/>
            <person name="Hellsten U."/>
            <person name="Kuo D.H."/>
            <person name="Larsson T."/>
            <person name="Lv J."/>
            <person name="Arendt D."/>
            <person name="Savage R."/>
            <person name="Osoegawa K."/>
            <person name="de Jong P."/>
            <person name="Grimwood J."/>
            <person name="Chapman J.A."/>
            <person name="Shapiro H."/>
            <person name="Aerts A."/>
            <person name="Otillar R.P."/>
            <person name="Terry A.Y."/>
            <person name="Boore J.L."/>
            <person name="Grigoriev I.V."/>
            <person name="Lindberg D.R."/>
            <person name="Seaver E.C."/>
            <person name="Weisblat D.A."/>
            <person name="Putnam N.H."/>
            <person name="Rokhsar D.S."/>
        </authorList>
    </citation>
    <scope>NUCLEOTIDE SEQUENCE</scope>
    <source>
        <strain evidence="4 6">I ESC-2004</strain>
    </source>
</reference>
<dbReference type="OrthoDB" id="10046645at2759"/>
<evidence type="ECO:0000313" key="4">
    <source>
        <dbReference type="EMBL" id="ELU03592.1"/>
    </source>
</evidence>
<evidence type="ECO:0000256" key="1">
    <source>
        <dbReference type="ARBA" id="ARBA00022553"/>
    </source>
</evidence>
<dbReference type="SUPFAM" id="SSF56854">
    <property type="entry name" value="Bcl-2 inhibitors of programmed cell death"/>
    <property type="match status" value="1"/>
</dbReference>
<proteinExistence type="predicted"/>
<accession>R7UJZ7</accession>
<dbReference type="Gene3D" id="1.10.437.10">
    <property type="entry name" value="Blc2-like"/>
    <property type="match status" value="1"/>
</dbReference>
<dbReference type="InterPro" id="IPR002475">
    <property type="entry name" value="Bcl2-like"/>
</dbReference>
<protein>
    <submittedName>
        <fullName evidence="4 5">Uncharacterized protein</fullName>
    </submittedName>
</protein>
<dbReference type="GO" id="GO:2001236">
    <property type="term" value="P:regulation of extrinsic apoptotic signaling pathway"/>
    <property type="evidence" value="ECO:0007669"/>
    <property type="project" value="TreeGrafter"/>
</dbReference>
<dbReference type="PROSITE" id="PS50062">
    <property type="entry name" value="BCL2_FAMILY"/>
    <property type="match status" value="1"/>
</dbReference>
<feature type="region of interest" description="Disordered" evidence="3">
    <location>
        <begin position="55"/>
        <end position="77"/>
    </location>
</feature>
<evidence type="ECO:0000313" key="6">
    <source>
        <dbReference type="Proteomes" id="UP000014760"/>
    </source>
</evidence>
<organism evidence="4">
    <name type="scientific">Capitella teleta</name>
    <name type="common">Polychaete worm</name>
    <dbReference type="NCBI Taxonomy" id="283909"/>
    <lineage>
        <taxon>Eukaryota</taxon>
        <taxon>Metazoa</taxon>
        <taxon>Spiralia</taxon>
        <taxon>Lophotrochozoa</taxon>
        <taxon>Annelida</taxon>
        <taxon>Polychaeta</taxon>
        <taxon>Sedentaria</taxon>
        <taxon>Scolecida</taxon>
        <taxon>Capitellidae</taxon>
        <taxon>Capitella</taxon>
    </lineage>
</organism>
<keyword evidence="1" id="KW-0597">Phosphoprotein</keyword>
<evidence type="ECO:0000256" key="3">
    <source>
        <dbReference type="SAM" id="MobiDB-lite"/>
    </source>
</evidence>
<keyword evidence="2" id="KW-0053">Apoptosis</keyword>
<dbReference type="HOGENOM" id="CLU_1278697_0_0_1"/>
<dbReference type="Proteomes" id="UP000014760">
    <property type="component" value="Unassembled WGS sequence"/>
</dbReference>
<dbReference type="EMBL" id="KB303020">
    <property type="protein sequence ID" value="ELU03592.1"/>
    <property type="molecule type" value="Genomic_DNA"/>
</dbReference>
<evidence type="ECO:0000256" key="2">
    <source>
        <dbReference type="ARBA" id="ARBA00022703"/>
    </source>
</evidence>
<dbReference type="EMBL" id="AMQN01001481">
    <property type="status" value="NOT_ANNOTATED_CDS"/>
    <property type="molecule type" value="Genomic_DNA"/>
</dbReference>
<evidence type="ECO:0000313" key="5">
    <source>
        <dbReference type="EnsemblMetazoa" id="CapteP186145"/>
    </source>
</evidence>
<dbReference type="GO" id="GO:0006915">
    <property type="term" value="P:apoptotic process"/>
    <property type="evidence" value="ECO:0007669"/>
    <property type="project" value="UniProtKB-KW"/>
</dbReference>
<dbReference type="EnsemblMetazoa" id="CapteT186145">
    <property type="protein sequence ID" value="CapteP186145"/>
    <property type="gene ID" value="CapteG186145"/>
</dbReference>
<sequence length="216" mass="24218">MGYCRCSECQMCHDGPPDFDLENLKPFHERTDKEKEDLYERIAEQLAAIADHYNLESPHSPKSAESPPCHVLPPEPDIDILGAAAKPRGHHRIRTAELERQLGALLKEKGDMANRNLPDPTPVVAELVKNASYSKFKQIVNENIDSEPGWQQVALMFRFTQMAVQMAGMGTAVGLQIKEMTLKYFEDKFASWIVGQGGWESMVEGDTNTEADSELD</sequence>
<dbReference type="PANTHER" id="PTHR14965:SF7">
    <property type="match status" value="1"/>
</dbReference>
<dbReference type="InterPro" id="IPR036834">
    <property type="entry name" value="Bcl-2-like_sf"/>
</dbReference>
<name>R7UJZ7_CAPTE</name>
<dbReference type="OMA" id="IAFMDEV"/>
<dbReference type="PANTHER" id="PTHR14965">
    <property type="entry name" value="SI:CH73-248E21.1"/>
    <property type="match status" value="1"/>
</dbReference>
<reference evidence="5" key="3">
    <citation type="submission" date="2015-06" db="UniProtKB">
        <authorList>
            <consortium name="EnsemblMetazoa"/>
        </authorList>
    </citation>
    <scope>IDENTIFICATION</scope>
</reference>
<keyword evidence="6" id="KW-1185">Reference proteome</keyword>
<dbReference type="AlphaFoldDB" id="R7UJZ7"/>
<gene>
    <name evidence="4" type="ORF">CAPTEDRAFT_186145</name>
</gene>